<dbReference type="EMBL" id="VSSQ01003780">
    <property type="protein sequence ID" value="MPM22312.1"/>
    <property type="molecule type" value="Genomic_DNA"/>
</dbReference>
<name>A0A644Y1B2_9ZZZZ</name>
<organism evidence="1">
    <name type="scientific">bioreactor metagenome</name>
    <dbReference type="NCBI Taxonomy" id="1076179"/>
    <lineage>
        <taxon>unclassified sequences</taxon>
        <taxon>metagenomes</taxon>
        <taxon>ecological metagenomes</taxon>
    </lineage>
</organism>
<dbReference type="AlphaFoldDB" id="A0A644Y1B2"/>
<sequence length="91" mass="9823">MGQVGVHFQAHVTVFPTGLAVNRLKQISCGANIFYSQFPKNIGTGPTGISHRFQTGIIIIRFGNGILKNTRVGGYTIDLAVVDHFSHIAIS</sequence>
<evidence type="ECO:0000313" key="1">
    <source>
        <dbReference type="EMBL" id="MPM22312.1"/>
    </source>
</evidence>
<proteinExistence type="predicted"/>
<protein>
    <submittedName>
        <fullName evidence="1">Uncharacterized protein</fullName>
    </submittedName>
</protein>
<accession>A0A644Y1B2</accession>
<reference evidence="1" key="1">
    <citation type="submission" date="2019-08" db="EMBL/GenBank/DDBJ databases">
        <authorList>
            <person name="Kucharzyk K."/>
            <person name="Murdoch R.W."/>
            <person name="Higgins S."/>
            <person name="Loffler F."/>
        </authorList>
    </citation>
    <scope>NUCLEOTIDE SEQUENCE</scope>
</reference>
<comment type="caution">
    <text evidence="1">The sequence shown here is derived from an EMBL/GenBank/DDBJ whole genome shotgun (WGS) entry which is preliminary data.</text>
</comment>
<gene>
    <name evidence="1" type="ORF">SDC9_68764</name>
</gene>